<feature type="region of interest" description="Disordered" evidence="5">
    <location>
        <begin position="23"/>
        <end position="82"/>
    </location>
</feature>
<evidence type="ECO:0000313" key="7">
    <source>
        <dbReference type="EMBL" id="CAG5107994.1"/>
    </source>
</evidence>
<dbReference type="Proteomes" id="UP001158576">
    <property type="component" value="Chromosome 1"/>
</dbReference>
<dbReference type="InterPro" id="IPR001841">
    <property type="entry name" value="Znf_RING"/>
</dbReference>
<proteinExistence type="predicted"/>
<evidence type="ECO:0000256" key="5">
    <source>
        <dbReference type="SAM" id="MobiDB-lite"/>
    </source>
</evidence>
<keyword evidence="2 4" id="KW-0863">Zinc-finger</keyword>
<sequence>MFGDAFNRFMNDINNTYQSSVRINGVPHLHSQTSTSRSRNYPQNHPRQDPSSSRHHQTHGHHSSSSRRRTSSSSSSGNSRQMNFGQIESSLDQIFSGMEQNINARIESMFDFNNFPYGNSHNSRTRTTSSSSSSSRNQNRQEQRAADRRDGQTRSARSLYNRLNEISRTIDRANREERERRRERRMRQETQDRRNRGHREEGRSSRNRGLTDDQIKTLKRHEYTKQDDECTICMDDFVMSYVVRTLPCKHYFHADCIDPWLRQNASCPTCRANVVIPT</sequence>
<dbReference type="Pfam" id="PF13639">
    <property type="entry name" value="zf-RING_2"/>
    <property type="match status" value="1"/>
</dbReference>
<feature type="region of interest" description="Disordered" evidence="5">
    <location>
        <begin position="117"/>
        <end position="215"/>
    </location>
</feature>
<accession>A0ABN7SWB9</accession>
<dbReference type="EMBL" id="OU015566">
    <property type="protein sequence ID" value="CAG5107994.1"/>
    <property type="molecule type" value="Genomic_DNA"/>
</dbReference>
<evidence type="ECO:0000313" key="8">
    <source>
        <dbReference type="Proteomes" id="UP001158576"/>
    </source>
</evidence>
<name>A0ABN7SWB9_OIKDI</name>
<dbReference type="CDD" id="cd16454">
    <property type="entry name" value="RING-H2_PA-TM-RING"/>
    <property type="match status" value="1"/>
</dbReference>
<keyword evidence="3" id="KW-0862">Zinc</keyword>
<feature type="compositionally biased region" description="Polar residues" evidence="5">
    <location>
        <begin position="30"/>
        <end position="45"/>
    </location>
</feature>
<keyword evidence="8" id="KW-1185">Reference proteome</keyword>
<dbReference type="SMART" id="SM00184">
    <property type="entry name" value="RING"/>
    <property type="match status" value="1"/>
</dbReference>
<evidence type="ECO:0000256" key="3">
    <source>
        <dbReference type="ARBA" id="ARBA00022833"/>
    </source>
</evidence>
<dbReference type="Gene3D" id="3.30.40.10">
    <property type="entry name" value="Zinc/RING finger domain, C3HC4 (zinc finger)"/>
    <property type="match status" value="1"/>
</dbReference>
<reference evidence="7 8" key="1">
    <citation type="submission" date="2021-04" db="EMBL/GenBank/DDBJ databases">
        <authorList>
            <person name="Bliznina A."/>
        </authorList>
    </citation>
    <scope>NUCLEOTIDE SEQUENCE [LARGE SCALE GENOMIC DNA]</scope>
</reference>
<feature type="compositionally biased region" description="Low complexity" evidence="5">
    <location>
        <begin position="119"/>
        <end position="137"/>
    </location>
</feature>
<feature type="compositionally biased region" description="Basic and acidic residues" evidence="5">
    <location>
        <begin position="168"/>
        <end position="215"/>
    </location>
</feature>
<feature type="compositionally biased region" description="Basic residues" evidence="5">
    <location>
        <begin position="53"/>
        <end position="70"/>
    </location>
</feature>
<dbReference type="InterPro" id="IPR051834">
    <property type="entry name" value="RING_finger_E3_ligase"/>
</dbReference>
<evidence type="ECO:0000256" key="1">
    <source>
        <dbReference type="ARBA" id="ARBA00022723"/>
    </source>
</evidence>
<dbReference type="PROSITE" id="PS50089">
    <property type="entry name" value="ZF_RING_2"/>
    <property type="match status" value="1"/>
</dbReference>
<evidence type="ECO:0000256" key="4">
    <source>
        <dbReference type="PROSITE-ProRule" id="PRU00175"/>
    </source>
</evidence>
<evidence type="ECO:0000259" key="6">
    <source>
        <dbReference type="PROSITE" id="PS50089"/>
    </source>
</evidence>
<dbReference type="InterPro" id="IPR013083">
    <property type="entry name" value="Znf_RING/FYVE/PHD"/>
</dbReference>
<keyword evidence="1" id="KW-0479">Metal-binding</keyword>
<feature type="compositionally biased region" description="Basic and acidic residues" evidence="5">
    <location>
        <begin position="139"/>
        <end position="152"/>
    </location>
</feature>
<feature type="domain" description="RING-type" evidence="6">
    <location>
        <begin position="230"/>
        <end position="271"/>
    </location>
</feature>
<dbReference type="PANTHER" id="PTHR45931:SF3">
    <property type="entry name" value="RING ZINC FINGER-CONTAINING PROTEIN"/>
    <property type="match status" value="1"/>
</dbReference>
<dbReference type="SUPFAM" id="SSF57850">
    <property type="entry name" value="RING/U-box"/>
    <property type="match status" value="1"/>
</dbReference>
<organism evidence="7 8">
    <name type="scientific">Oikopleura dioica</name>
    <name type="common">Tunicate</name>
    <dbReference type="NCBI Taxonomy" id="34765"/>
    <lineage>
        <taxon>Eukaryota</taxon>
        <taxon>Metazoa</taxon>
        <taxon>Chordata</taxon>
        <taxon>Tunicata</taxon>
        <taxon>Appendicularia</taxon>
        <taxon>Copelata</taxon>
        <taxon>Oikopleuridae</taxon>
        <taxon>Oikopleura</taxon>
    </lineage>
</organism>
<gene>
    <name evidence="7" type="ORF">OKIOD_LOCUS12352</name>
</gene>
<protein>
    <submittedName>
        <fullName evidence="7">Oidioi.mRNA.OKI2018_I69.chr1.g3587.t1.cds</fullName>
    </submittedName>
</protein>
<evidence type="ECO:0000256" key="2">
    <source>
        <dbReference type="ARBA" id="ARBA00022771"/>
    </source>
</evidence>
<dbReference type="PANTHER" id="PTHR45931">
    <property type="entry name" value="SI:CH211-59O9.10"/>
    <property type="match status" value="1"/>
</dbReference>
<feature type="compositionally biased region" description="Low complexity" evidence="5">
    <location>
        <begin position="71"/>
        <end position="81"/>
    </location>
</feature>